<name>A0A1X7SZG7_AMPQE</name>
<dbReference type="AlphaFoldDB" id="A0A1X7SZG7"/>
<dbReference type="eggNOG" id="KOG0355">
    <property type="taxonomic scope" value="Eukaryota"/>
</dbReference>
<dbReference type="InParanoid" id="A0A1X7SZG7"/>
<keyword evidence="1" id="KW-0472">Membrane</keyword>
<sequence length="51" mass="6119">INKGANKRLFVERIYQKKTQLEHIHVLLWPNFYVGSVQVTANLLWVYDDEM</sequence>
<proteinExistence type="predicted"/>
<evidence type="ECO:0000256" key="1">
    <source>
        <dbReference type="SAM" id="Phobius"/>
    </source>
</evidence>
<evidence type="ECO:0000313" key="2">
    <source>
        <dbReference type="EnsemblMetazoa" id="Aqu2.1.07581_001"/>
    </source>
</evidence>
<reference evidence="2" key="1">
    <citation type="submission" date="2017-05" db="UniProtKB">
        <authorList>
            <consortium name="EnsemblMetazoa"/>
        </authorList>
    </citation>
    <scope>IDENTIFICATION</scope>
</reference>
<dbReference type="EnsemblMetazoa" id="Aqu2.1.07581_001">
    <property type="protein sequence ID" value="Aqu2.1.07581_001"/>
    <property type="gene ID" value="Aqu2.1.07581"/>
</dbReference>
<keyword evidence="1" id="KW-1133">Transmembrane helix</keyword>
<accession>A0A1X7SZG7</accession>
<dbReference type="STRING" id="400682.A0A1X7SZG7"/>
<feature type="transmembrane region" description="Helical" evidence="1">
    <location>
        <begin position="26"/>
        <end position="47"/>
    </location>
</feature>
<organism evidence="2">
    <name type="scientific">Amphimedon queenslandica</name>
    <name type="common">Sponge</name>
    <dbReference type="NCBI Taxonomy" id="400682"/>
    <lineage>
        <taxon>Eukaryota</taxon>
        <taxon>Metazoa</taxon>
        <taxon>Porifera</taxon>
        <taxon>Demospongiae</taxon>
        <taxon>Heteroscleromorpha</taxon>
        <taxon>Haplosclerida</taxon>
        <taxon>Niphatidae</taxon>
        <taxon>Amphimedon</taxon>
    </lineage>
</organism>
<keyword evidence="1" id="KW-0812">Transmembrane</keyword>
<protein>
    <submittedName>
        <fullName evidence="2">Uncharacterized protein</fullName>
    </submittedName>
</protein>